<dbReference type="EMBL" id="MU267622">
    <property type="protein sequence ID" value="KAH7913929.1"/>
    <property type="molecule type" value="Genomic_DNA"/>
</dbReference>
<evidence type="ECO:0000313" key="2">
    <source>
        <dbReference type="Proteomes" id="UP000790377"/>
    </source>
</evidence>
<name>A0ACB8AKM2_9AGAM</name>
<dbReference type="Proteomes" id="UP000790377">
    <property type="component" value="Unassembled WGS sequence"/>
</dbReference>
<sequence>MPQQVDHAALITLDNLDENDVGRKLRVAGRMLTYDSESAIVLLYEAPHALLVDVALCVDPDVLLSWNNGKGVDVIADGDGDMQRSAKRSKDRNVDPRWAIHRKSYVWVVGYLERACPQIPIPILPAFLPPPDIDPSLVMRALIVTPAEDLNEGPSLRLLCDEIASLPPTPYPI</sequence>
<accession>A0ACB8AKM2</accession>
<gene>
    <name evidence="1" type="ORF">BJ138DRAFT_1145055</name>
</gene>
<protein>
    <submittedName>
        <fullName evidence="1">Uncharacterized protein</fullName>
    </submittedName>
</protein>
<comment type="caution">
    <text evidence="1">The sequence shown here is derived from an EMBL/GenBank/DDBJ whole genome shotgun (WGS) entry which is preliminary data.</text>
</comment>
<evidence type="ECO:0000313" key="1">
    <source>
        <dbReference type="EMBL" id="KAH7913929.1"/>
    </source>
</evidence>
<proteinExistence type="predicted"/>
<organism evidence="1 2">
    <name type="scientific">Hygrophoropsis aurantiaca</name>
    <dbReference type="NCBI Taxonomy" id="72124"/>
    <lineage>
        <taxon>Eukaryota</taxon>
        <taxon>Fungi</taxon>
        <taxon>Dikarya</taxon>
        <taxon>Basidiomycota</taxon>
        <taxon>Agaricomycotina</taxon>
        <taxon>Agaricomycetes</taxon>
        <taxon>Agaricomycetidae</taxon>
        <taxon>Boletales</taxon>
        <taxon>Coniophorineae</taxon>
        <taxon>Hygrophoropsidaceae</taxon>
        <taxon>Hygrophoropsis</taxon>
    </lineage>
</organism>
<keyword evidence="2" id="KW-1185">Reference proteome</keyword>
<reference evidence="1" key="1">
    <citation type="journal article" date="2021" name="New Phytol.">
        <title>Evolutionary innovations through gain and loss of genes in the ectomycorrhizal Boletales.</title>
        <authorList>
            <person name="Wu G."/>
            <person name="Miyauchi S."/>
            <person name="Morin E."/>
            <person name="Kuo A."/>
            <person name="Drula E."/>
            <person name="Varga T."/>
            <person name="Kohler A."/>
            <person name="Feng B."/>
            <person name="Cao Y."/>
            <person name="Lipzen A."/>
            <person name="Daum C."/>
            <person name="Hundley H."/>
            <person name="Pangilinan J."/>
            <person name="Johnson J."/>
            <person name="Barry K."/>
            <person name="LaButti K."/>
            <person name="Ng V."/>
            <person name="Ahrendt S."/>
            <person name="Min B."/>
            <person name="Choi I.G."/>
            <person name="Park H."/>
            <person name="Plett J.M."/>
            <person name="Magnuson J."/>
            <person name="Spatafora J.W."/>
            <person name="Nagy L.G."/>
            <person name="Henrissat B."/>
            <person name="Grigoriev I.V."/>
            <person name="Yang Z.L."/>
            <person name="Xu J."/>
            <person name="Martin F.M."/>
        </authorList>
    </citation>
    <scope>NUCLEOTIDE SEQUENCE</scope>
    <source>
        <strain evidence="1">ATCC 28755</strain>
    </source>
</reference>